<keyword evidence="5" id="KW-0482">Metalloprotease</keyword>
<comment type="caution">
    <text evidence="7">The sequence shown here is derived from an EMBL/GenBank/DDBJ whole genome shotgun (WGS) entry which is preliminary data.</text>
</comment>
<accession>A0A502FKP5</accession>
<dbReference type="PROSITE" id="PS50249">
    <property type="entry name" value="MPN"/>
    <property type="match status" value="1"/>
</dbReference>
<evidence type="ECO:0000256" key="1">
    <source>
        <dbReference type="ARBA" id="ARBA00022670"/>
    </source>
</evidence>
<evidence type="ECO:0000256" key="2">
    <source>
        <dbReference type="ARBA" id="ARBA00022723"/>
    </source>
</evidence>
<dbReference type="OrthoDB" id="9802958at2"/>
<dbReference type="PANTHER" id="PTHR34858">
    <property type="entry name" value="CYSO-CYSTEINE PEPTIDASE"/>
    <property type="match status" value="1"/>
</dbReference>
<evidence type="ECO:0000259" key="6">
    <source>
        <dbReference type="PROSITE" id="PS50249"/>
    </source>
</evidence>
<dbReference type="GO" id="GO:0008235">
    <property type="term" value="F:metalloexopeptidase activity"/>
    <property type="evidence" value="ECO:0007669"/>
    <property type="project" value="TreeGrafter"/>
</dbReference>
<keyword evidence="8" id="KW-1185">Reference proteome</keyword>
<dbReference type="Gene3D" id="3.40.140.10">
    <property type="entry name" value="Cytidine Deaminase, domain 2"/>
    <property type="match status" value="1"/>
</dbReference>
<dbReference type="AlphaFoldDB" id="A0A502FKP5"/>
<dbReference type="Proteomes" id="UP000319931">
    <property type="component" value="Unassembled WGS sequence"/>
</dbReference>
<dbReference type="GO" id="GO:0008270">
    <property type="term" value="F:zinc ion binding"/>
    <property type="evidence" value="ECO:0007669"/>
    <property type="project" value="TreeGrafter"/>
</dbReference>
<protein>
    <submittedName>
        <fullName evidence="7">M67 family peptidase</fullName>
    </submittedName>
</protein>
<evidence type="ECO:0000256" key="5">
    <source>
        <dbReference type="ARBA" id="ARBA00023049"/>
    </source>
</evidence>
<dbReference type="InterPro" id="IPR037518">
    <property type="entry name" value="MPN"/>
</dbReference>
<dbReference type="GO" id="GO:0006508">
    <property type="term" value="P:proteolysis"/>
    <property type="evidence" value="ECO:0007669"/>
    <property type="project" value="UniProtKB-KW"/>
</dbReference>
<proteinExistence type="predicted"/>
<keyword evidence="2" id="KW-0479">Metal-binding</keyword>
<dbReference type="EMBL" id="RCZC01000006">
    <property type="protein sequence ID" value="TPG49746.1"/>
    <property type="molecule type" value="Genomic_DNA"/>
</dbReference>
<keyword evidence="1" id="KW-0645">Protease</keyword>
<evidence type="ECO:0000313" key="7">
    <source>
        <dbReference type="EMBL" id="TPG49746.1"/>
    </source>
</evidence>
<keyword evidence="3" id="KW-0378">Hydrolase</keyword>
<dbReference type="CDD" id="cd08070">
    <property type="entry name" value="MPN_like"/>
    <property type="match status" value="1"/>
</dbReference>
<evidence type="ECO:0000313" key="8">
    <source>
        <dbReference type="Proteomes" id="UP000319931"/>
    </source>
</evidence>
<dbReference type="InterPro" id="IPR051929">
    <property type="entry name" value="VirAsm_ModProt"/>
</dbReference>
<name>A0A502FKP5_9SPHN</name>
<reference evidence="7 8" key="1">
    <citation type="journal article" date="2019" name="Environ. Microbiol.">
        <title>Species interactions and distinct microbial communities in high Arctic permafrost affected cryosols are associated with the CH4 and CO2 gas fluxes.</title>
        <authorList>
            <person name="Altshuler I."/>
            <person name="Hamel J."/>
            <person name="Turney S."/>
            <person name="Magnuson E."/>
            <person name="Levesque R."/>
            <person name="Greer C."/>
            <person name="Whyte L.G."/>
        </authorList>
    </citation>
    <scope>NUCLEOTIDE SEQUENCE [LARGE SCALE GENOMIC DNA]</scope>
    <source>
        <strain evidence="7 8">E6.1</strain>
    </source>
</reference>
<evidence type="ECO:0000256" key="4">
    <source>
        <dbReference type="ARBA" id="ARBA00022833"/>
    </source>
</evidence>
<dbReference type="PANTHER" id="PTHR34858:SF1">
    <property type="entry name" value="CYSO-CYSTEINE PEPTIDASE"/>
    <property type="match status" value="1"/>
</dbReference>
<keyword evidence="4" id="KW-0862">Zinc</keyword>
<evidence type="ECO:0000256" key="3">
    <source>
        <dbReference type="ARBA" id="ARBA00022801"/>
    </source>
</evidence>
<sequence length="134" mass="14066">MAMEISSTLLAGLLNEAQLSPTREICGLLFGTADRIDTAQACPNVAPDPSRHFEIDPAALFAAHRAVRTGGTAVIGHYHSHPSGVANPSARDAEGAMGDDALWLIVTAGEARLWQTRLPGTFVAVEYSAVATPD</sequence>
<organism evidence="7 8">
    <name type="scientific">Sphingomonas glacialis</name>
    <dbReference type="NCBI Taxonomy" id="658225"/>
    <lineage>
        <taxon>Bacteria</taxon>
        <taxon>Pseudomonadati</taxon>
        <taxon>Pseudomonadota</taxon>
        <taxon>Alphaproteobacteria</taxon>
        <taxon>Sphingomonadales</taxon>
        <taxon>Sphingomonadaceae</taxon>
        <taxon>Sphingomonas</taxon>
    </lineage>
</organism>
<dbReference type="Pfam" id="PF14464">
    <property type="entry name" value="Prok-JAB"/>
    <property type="match status" value="1"/>
</dbReference>
<gene>
    <name evidence="7" type="ORF">EAH76_17855</name>
</gene>
<dbReference type="SUPFAM" id="SSF102712">
    <property type="entry name" value="JAB1/MPN domain"/>
    <property type="match status" value="1"/>
</dbReference>
<feature type="domain" description="MPN" evidence="6">
    <location>
        <begin position="3"/>
        <end position="134"/>
    </location>
</feature>
<dbReference type="InterPro" id="IPR028090">
    <property type="entry name" value="JAB_dom_prok"/>
</dbReference>